<keyword evidence="1" id="KW-1133">Transmembrane helix</keyword>
<evidence type="ECO:0000313" key="3">
    <source>
        <dbReference type="Proteomes" id="UP000178493"/>
    </source>
</evidence>
<protein>
    <submittedName>
        <fullName evidence="2">Uncharacterized protein</fullName>
    </submittedName>
</protein>
<comment type="caution">
    <text evidence="2">The sequence shown here is derived from an EMBL/GenBank/DDBJ whole genome shotgun (WGS) entry which is preliminary data.</text>
</comment>
<evidence type="ECO:0000256" key="1">
    <source>
        <dbReference type="SAM" id="Phobius"/>
    </source>
</evidence>
<keyword evidence="1" id="KW-0812">Transmembrane</keyword>
<sequence length="62" mass="6714">MKKMDKKTLSFGLIVLSLIAAVLATIDFISKTNEWAPLGLGADSWLGVAIVLTVYAIYVKQS</sequence>
<evidence type="ECO:0000313" key="2">
    <source>
        <dbReference type="EMBL" id="OGY22728.1"/>
    </source>
</evidence>
<keyword evidence="1" id="KW-0472">Membrane</keyword>
<name>A0A1G1W4Z1_9BACT</name>
<reference evidence="2 3" key="1">
    <citation type="journal article" date="2016" name="Nat. Commun.">
        <title>Thousands of microbial genomes shed light on interconnected biogeochemical processes in an aquifer system.</title>
        <authorList>
            <person name="Anantharaman K."/>
            <person name="Brown C.T."/>
            <person name="Hug L.A."/>
            <person name="Sharon I."/>
            <person name="Castelle C.J."/>
            <person name="Probst A.J."/>
            <person name="Thomas B.C."/>
            <person name="Singh A."/>
            <person name="Wilkins M.J."/>
            <person name="Karaoz U."/>
            <person name="Brodie E.L."/>
            <person name="Williams K.H."/>
            <person name="Hubbard S.S."/>
            <person name="Banfield J.F."/>
        </authorList>
    </citation>
    <scope>NUCLEOTIDE SEQUENCE [LARGE SCALE GENOMIC DNA]</scope>
</reference>
<feature type="transmembrane region" description="Helical" evidence="1">
    <location>
        <begin position="40"/>
        <end position="59"/>
    </location>
</feature>
<dbReference type="AlphaFoldDB" id="A0A1G1W4Z1"/>
<accession>A0A1G1W4Z1</accession>
<dbReference type="EMBL" id="MHCO01000046">
    <property type="protein sequence ID" value="OGY22728.1"/>
    <property type="molecule type" value="Genomic_DNA"/>
</dbReference>
<organism evidence="2 3">
    <name type="scientific">Candidatus Woykebacteria bacterium GWB1_45_5</name>
    <dbReference type="NCBI Taxonomy" id="1802592"/>
    <lineage>
        <taxon>Bacteria</taxon>
        <taxon>Candidatus Woykeibacteriota</taxon>
    </lineage>
</organism>
<proteinExistence type="predicted"/>
<dbReference type="Proteomes" id="UP000178493">
    <property type="component" value="Unassembled WGS sequence"/>
</dbReference>
<gene>
    <name evidence="2" type="ORF">A2126_04490</name>
</gene>